<dbReference type="InterPro" id="IPR050339">
    <property type="entry name" value="CC_SR_Kinase"/>
</dbReference>
<dbReference type="InterPro" id="IPR011009">
    <property type="entry name" value="Kinase-like_dom_sf"/>
</dbReference>
<comment type="caution">
    <text evidence="6">The sequence shown here is derived from an EMBL/GenBank/DDBJ whole genome shotgun (WGS) entry which is preliminary data.</text>
</comment>
<dbReference type="Gene3D" id="2.160.20.10">
    <property type="entry name" value="Single-stranded right-handed beta-helix, Pectin lyase-like"/>
    <property type="match status" value="1"/>
</dbReference>
<dbReference type="GO" id="GO:0005634">
    <property type="term" value="C:nucleus"/>
    <property type="evidence" value="ECO:0007669"/>
    <property type="project" value="TreeGrafter"/>
</dbReference>
<protein>
    <submittedName>
        <fullName evidence="6">Serine/threonine-protein kinase Nek1</fullName>
    </submittedName>
</protein>
<evidence type="ECO:0000259" key="5">
    <source>
        <dbReference type="PROSITE" id="PS50011"/>
    </source>
</evidence>
<dbReference type="InterPro" id="IPR011050">
    <property type="entry name" value="Pectin_lyase_fold/virulence"/>
</dbReference>
<dbReference type="PANTHER" id="PTHR11042">
    <property type="entry name" value="EUKARYOTIC TRANSLATION INITIATION FACTOR 2-ALPHA KINASE EIF2-ALPHA KINASE -RELATED"/>
    <property type="match status" value="1"/>
</dbReference>
<dbReference type="GO" id="GO:0005737">
    <property type="term" value="C:cytoplasm"/>
    <property type="evidence" value="ECO:0007669"/>
    <property type="project" value="TreeGrafter"/>
</dbReference>
<gene>
    <name evidence="6" type="ORF">Fcan01_15958</name>
</gene>
<evidence type="ECO:0000256" key="3">
    <source>
        <dbReference type="ARBA" id="ARBA00022777"/>
    </source>
</evidence>
<evidence type="ECO:0000256" key="1">
    <source>
        <dbReference type="ARBA" id="ARBA00022679"/>
    </source>
</evidence>
<feature type="domain" description="Protein kinase" evidence="5">
    <location>
        <begin position="1"/>
        <end position="233"/>
    </location>
</feature>
<keyword evidence="2" id="KW-0547">Nucleotide-binding</keyword>
<evidence type="ECO:0000313" key="7">
    <source>
        <dbReference type="Proteomes" id="UP000198287"/>
    </source>
</evidence>
<keyword evidence="4" id="KW-0067">ATP-binding</keyword>
<evidence type="ECO:0000313" key="6">
    <source>
        <dbReference type="EMBL" id="OXA49556.1"/>
    </source>
</evidence>
<keyword evidence="7" id="KW-1185">Reference proteome</keyword>
<dbReference type="SMART" id="SM00710">
    <property type="entry name" value="PbH1"/>
    <property type="match status" value="3"/>
</dbReference>
<evidence type="ECO:0000256" key="4">
    <source>
        <dbReference type="ARBA" id="ARBA00022840"/>
    </source>
</evidence>
<sequence>MTTSSDFVDDVIRYESFLGHGSFEFVLKAEHRYKKYSCIKFIYSTDDQTESSNPTRTTLNQTTFGTQKYCHTWLRDSETRMDSLLNMFKQMQIIDDLLSGLSLLHENRIIHRDLQPANIIFTSECSPPVKIGDFGQCRILSDNPTLTRSNIGTQTYTAPEVLRLIIWDVIALIKPGERGVIFDRLVNDGETDIVAEGNQTNCATNPVSIFKEEKVRNSDSDLSLHPEFNLQFFLSNSVKSTRNGFAQLGQPVPADDHPLGGWPQHIPSQQVRILPCRNGEELEFYLSIIPPDFAILLEEGIYQGRFKIWQSNITIVGKGVEKTLIFALDNLHIYGNNCSVSNLSILRSHSHKVGVTFLGVTLTTTETGLGPSFGCVISANGCTLSDINFLKGSSGMTIDGSNAKIDRVKFSNMDEGSCIGMTKNSSNCTITDVTCENCRYGILVCGRYHLLKRIVLKNVTVPESIFTYGLCFLEGDNNTLEDSTFIQYGPYFKWDVRIKSANATVRNCTCYTVKVSGKVEKAGGKGYLFNDGMRFFQGGKYHSKKYK</sequence>
<proteinExistence type="predicted"/>
<organism evidence="6 7">
    <name type="scientific">Folsomia candida</name>
    <name type="common">Springtail</name>
    <dbReference type="NCBI Taxonomy" id="158441"/>
    <lineage>
        <taxon>Eukaryota</taxon>
        <taxon>Metazoa</taxon>
        <taxon>Ecdysozoa</taxon>
        <taxon>Arthropoda</taxon>
        <taxon>Hexapoda</taxon>
        <taxon>Collembola</taxon>
        <taxon>Entomobryomorpha</taxon>
        <taxon>Isotomoidea</taxon>
        <taxon>Isotomidae</taxon>
        <taxon>Proisotominae</taxon>
        <taxon>Folsomia</taxon>
    </lineage>
</organism>
<dbReference type="SMART" id="SM00220">
    <property type="entry name" value="S_TKc"/>
    <property type="match status" value="1"/>
</dbReference>
<name>A0A226DZD1_FOLCA</name>
<dbReference type="InterPro" id="IPR000719">
    <property type="entry name" value="Prot_kinase_dom"/>
</dbReference>
<dbReference type="PROSITE" id="PS50011">
    <property type="entry name" value="PROTEIN_KINASE_DOM"/>
    <property type="match status" value="1"/>
</dbReference>
<reference evidence="6 7" key="1">
    <citation type="submission" date="2015-12" db="EMBL/GenBank/DDBJ databases">
        <title>The genome of Folsomia candida.</title>
        <authorList>
            <person name="Faddeeva A."/>
            <person name="Derks M.F."/>
            <person name="Anvar Y."/>
            <person name="Smit S."/>
            <person name="Van Straalen N."/>
            <person name="Roelofs D."/>
        </authorList>
    </citation>
    <scope>NUCLEOTIDE SEQUENCE [LARGE SCALE GENOMIC DNA]</scope>
    <source>
        <strain evidence="6 7">VU population</strain>
        <tissue evidence="6">Whole body</tissue>
    </source>
</reference>
<dbReference type="SUPFAM" id="SSF56112">
    <property type="entry name" value="Protein kinase-like (PK-like)"/>
    <property type="match status" value="1"/>
</dbReference>
<evidence type="ECO:0000256" key="2">
    <source>
        <dbReference type="ARBA" id="ARBA00022741"/>
    </source>
</evidence>
<dbReference type="GO" id="GO:0005524">
    <property type="term" value="F:ATP binding"/>
    <property type="evidence" value="ECO:0007669"/>
    <property type="project" value="UniProtKB-KW"/>
</dbReference>
<dbReference type="InterPro" id="IPR006626">
    <property type="entry name" value="PbH1"/>
</dbReference>
<dbReference type="InterPro" id="IPR012334">
    <property type="entry name" value="Pectin_lyas_fold"/>
</dbReference>
<dbReference type="AlphaFoldDB" id="A0A226DZD1"/>
<dbReference type="GO" id="GO:0004672">
    <property type="term" value="F:protein kinase activity"/>
    <property type="evidence" value="ECO:0007669"/>
    <property type="project" value="InterPro"/>
</dbReference>
<dbReference type="EMBL" id="LNIX01000010">
    <property type="protein sequence ID" value="OXA49556.1"/>
    <property type="molecule type" value="Genomic_DNA"/>
</dbReference>
<dbReference type="SUPFAM" id="SSF51126">
    <property type="entry name" value="Pectin lyase-like"/>
    <property type="match status" value="1"/>
</dbReference>
<dbReference type="OrthoDB" id="7549170at2759"/>
<dbReference type="Proteomes" id="UP000198287">
    <property type="component" value="Unassembled WGS sequence"/>
</dbReference>
<dbReference type="Pfam" id="PF00069">
    <property type="entry name" value="Pkinase"/>
    <property type="match status" value="1"/>
</dbReference>
<accession>A0A226DZD1</accession>
<keyword evidence="1" id="KW-0808">Transferase</keyword>
<dbReference type="Gene3D" id="1.10.510.10">
    <property type="entry name" value="Transferase(Phosphotransferase) domain 1"/>
    <property type="match status" value="1"/>
</dbReference>
<keyword evidence="3 6" id="KW-0418">Kinase</keyword>